<evidence type="ECO:0008006" key="3">
    <source>
        <dbReference type="Google" id="ProtNLM"/>
    </source>
</evidence>
<reference evidence="1 2" key="1">
    <citation type="submission" date="2018-05" db="EMBL/GenBank/DDBJ databases">
        <title>Genomic analysis of Gracilibacillus dipsosauri DD1 reveals novel features of a salt-tolerant amylase.</title>
        <authorList>
            <person name="Deutch C.E."/>
            <person name="Yang S."/>
        </authorList>
    </citation>
    <scope>NUCLEOTIDE SEQUENCE [LARGE SCALE GENOMIC DNA]</scope>
    <source>
        <strain evidence="1 2">DD1</strain>
    </source>
</reference>
<dbReference type="RefSeq" id="WP_109982890.1">
    <property type="nucleotide sequence ID" value="NZ_QGTD01000001.1"/>
</dbReference>
<dbReference type="AlphaFoldDB" id="A0A317L4A8"/>
<keyword evidence="2" id="KW-1185">Reference proteome</keyword>
<comment type="caution">
    <text evidence="1">The sequence shown here is derived from an EMBL/GenBank/DDBJ whole genome shotgun (WGS) entry which is preliminary data.</text>
</comment>
<protein>
    <recommendedName>
        <fullName evidence="3">Hemerythrin-like domain-containing protein</fullName>
    </recommendedName>
</protein>
<name>A0A317L4A8_9BACI</name>
<accession>A0A317L4A8</accession>
<evidence type="ECO:0000313" key="1">
    <source>
        <dbReference type="EMBL" id="PWU70343.1"/>
    </source>
</evidence>
<organism evidence="1 2">
    <name type="scientific">Gracilibacillus dipsosauri</name>
    <dbReference type="NCBI Taxonomy" id="178340"/>
    <lineage>
        <taxon>Bacteria</taxon>
        <taxon>Bacillati</taxon>
        <taxon>Bacillota</taxon>
        <taxon>Bacilli</taxon>
        <taxon>Bacillales</taxon>
        <taxon>Bacillaceae</taxon>
        <taxon>Gracilibacillus</taxon>
    </lineage>
</organism>
<gene>
    <name evidence="1" type="ORF">DLJ74_00440</name>
</gene>
<sequence>MTGPSLKQLHAHHAIHAGALAGAIAKTEELKQFMREENVDKINMAVSELLDYWESRIISHADAEEEENGFYQEIIELKPLLKEEIVALKRDHNLLRTIAEQIKTQMEEEGFSIEILEKFQALIIVNEIHSHDEEQILLANE</sequence>
<proteinExistence type="predicted"/>
<evidence type="ECO:0000313" key="2">
    <source>
        <dbReference type="Proteomes" id="UP000245624"/>
    </source>
</evidence>
<dbReference type="OrthoDB" id="2678857at2"/>
<dbReference type="Proteomes" id="UP000245624">
    <property type="component" value="Unassembled WGS sequence"/>
</dbReference>
<dbReference type="EMBL" id="QGTD01000001">
    <property type="protein sequence ID" value="PWU70343.1"/>
    <property type="molecule type" value="Genomic_DNA"/>
</dbReference>